<comment type="caution">
    <text evidence="4">The sequence shown here is derived from an EMBL/GenBank/DDBJ whole genome shotgun (WGS) entry which is preliminary data.</text>
</comment>
<dbReference type="AlphaFoldDB" id="A0A224XEI5"/>
<keyword evidence="2" id="KW-0472">Membrane</keyword>
<gene>
    <name evidence="4" type="ORF">RsY01_1649</name>
</gene>
<keyword evidence="3" id="KW-0732">Signal</keyword>
<accession>A0A224XEI5</accession>
<evidence type="ECO:0000313" key="5">
    <source>
        <dbReference type="Proteomes" id="UP000218689"/>
    </source>
</evidence>
<evidence type="ECO:0000256" key="1">
    <source>
        <dbReference type="SAM" id="MobiDB-lite"/>
    </source>
</evidence>
<reference evidence="5" key="1">
    <citation type="submission" date="2017-08" db="EMBL/GenBank/DDBJ databases">
        <title>Draft genome sequence of Lactococcus sp. strain Rs-Y01, isolated from the gut of the lower termite Reticulitermes speratus.</title>
        <authorList>
            <person name="Ohkuma M."/>
            <person name="Yuki M."/>
        </authorList>
    </citation>
    <scope>NUCLEOTIDE SEQUENCE [LARGE SCALE GENOMIC DNA]</scope>
    <source>
        <strain evidence="5">Rs-Y01</strain>
    </source>
</reference>
<keyword evidence="2" id="KW-0812">Transmembrane</keyword>
<evidence type="ECO:0000256" key="2">
    <source>
        <dbReference type="SAM" id="Phobius"/>
    </source>
</evidence>
<feature type="region of interest" description="Disordered" evidence="1">
    <location>
        <begin position="33"/>
        <end position="71"/>
    </location>
</feature>
<sequence length="106" mass="11390">MKKHTLLLLLVLLLIPVSTARADDTAYQTQGEVGFTGTWETPKPTENPEVPLPGTWQAAATPTSLPRTGDSVTASMATSAIGILILLLITVYNKLRRKGVMTRGES</sequence>
<dbReference type="Proteomes" id="UP000218689">
    <property type="component" value="Unassembled WGS sequence"/>
</dbReference>
<dbReference type="NCBIfam" id="TIGR01167">
    <property type="entry name" value="LPXTG_anchor"/>
    <property type="match status" value="1"/>
</dbReference>
<dbReference type="EMBL" id="BEDT01000004">
    <property type="protein sequence ID" value="GAX48035.1"/>
    <property type="molecule type" value="Genomic_DNA"/>
</dbReference>
<keyword evidence="2" id="KW-1133">Transmembrane helix</keyword>
<feature type="compositionally biased region" description="Polar residues" evidence="1">
    <location>
        <begin position="58"/>
        <end position="71"/>
    </location>
</feature>
<keyword evidence="5" id="KW-1185">Reference proteome</keyword>
<evidence type="ECO:0008006" key="6">
    <source>
        <dbReference type="Google" id="ProtNLM"/>
    </source>
</evidence>
<protein>
    <recommendedName>
        <fullName evidence="6">Gram-positive cocci surface proteins LPxTG domain-containing protein</fullName>
    </recommendedName>
</protein>
<evidence type="ECO:0000313" key="4">
    <source>
        <dbReference type="EMBL" id="GAX48035.1"/>
    </source>
</evidence>
<evidence type="ECO:0000256" key="3">
    <source>
        <dbReference type="SAM" id="SignalP"/>
    </source>
</evidence>
<feature type="chain" id="PRO_5012533403" description="Gram-positive cocci surface proteins LPxTG domain-containing protein" evidence="3">
    <location>
        <begin position="23"/>
        <end position="106"/>
    </location>
</feature>
<dbReference type="OrthoDB" id="2242579at2"/>
<feature type="transmembrane region" description="Helical" evidence="2">
    <location>
        <begin position="72"/>
        <end position="93"/>
    </location>
</feature>
<organism evidence="4 5">
    <name type="scientific">Pseudolactococcus reticulitermitis</name>
    <dbReference type="NCBI Taxonomy" id="2025039"/>
    <lineage>
        <taxon>Bacteria</taxon>
        <taxon>Bacillati</taxon>
        <taxon>Bacillota</taxon>
        <taxon>Bacilli</taxon>
        <taxon>Lactobacillales</taxon>
        <taxon>Streptococcaceae</taxon>
        <taxon>Pseudolactococcus</taxon>
    </lineage>
</organism>
<name>A0A224XEI5_9LACT</name>
<feature type="signal peptide" evidence="3">
    <location>
        <begin position="1"/>
        <end position="22"/>
    </location>
</feature>
<dbReference type="RefSeq" id="WP_094785076.1">
    <property type="nucleotide sequence ID" value="NZ_BEDT01000004.1"/>
</dbReference>
<proteinExistence type="predicted"/>